<evidence type="ECO:0000259" key="2">
    <source>
        <dbReference type="PROSITE" id="PS51969"/>
    </source>
</evidence>
<dbReference type="Pfam" id="PF15886">
    <property type="entry name" value="CBM39"/>
    <property type="match status" value="1"/>
</dbReference>
<feature type="signal peptide" evidence="1">
    <location>
        <begin position="1"/>
        <end position="19"/>
    </location>
</feature>
<gene>
    <name evidence="3" type="ORF">RN001_003191</name>
</gene>
<dbReference type="EMBL" id="JARPUR010000001">
    <property type="protein sequence ID" value="KAK4886920.1"/>
    <property type="molecule type" value="Genomic_DNA"/>
</dbReference>
<dbReference type="Proteomes" id="UP001353858">
    <property type="component" value="Unassembled WGS sequence"/>
</dbReference>
<dbReference type="GO" id="GO:0030246">
    <property type="term" value="F:carbohydrate binding"/>
    <property type="evidence" value="ECO:0007669"/>
    <property type="project" value="InterPro"/>
</dbReference>
<sequence>MFYISIASILFYSVCYVYGNASNYQIPTPEFIVSIHAPNLQIILPDEEGIELFYFYGRLTKANGETIKMLMDTREKTNGAWMLFNSNVTIDVGDSITYWLYVKKSGVGYRMPYEVYHVKSVIGHWMTTTTTEYNPMVTYFTDSTRNPDQVIVQDPVNLDTVHETENVECKVTCENELKNMTNAVTTMQLHIESLEEMIINILQKLNQTKTVHPELLLQ</sequence>
<reference evidence="4" key="1">
    <citation type="submission" date="2023-01" db="EMBL/GenBank/DDBJ databases">
        <title>Key to firefly adult light organ development and bioluminescence: homeobox transcription factors regulate luciferase expression and transportation to peroxisome.</title>
        <authorList>
            <person name="Fu X."/>
        </authorList>
    </citation>
    <scope>NUCLEOTIDE SEQUENCE [LARGE SCALE GENOMIC DNA]</scope>
</reference>
<comment type="caution">
    <text evidence="3">The sequence shown here is derived from an EMBL/GenBank/DDBJ whole genome shotgun (WGS) entry which is preliminary data.</text>
</comment>
<dbReference type="InterPro" id="IPR031756">
    <property type="entry name" value="BGBP_N"/>
</dbReference>
<dbReference type="Gene3D" id="2.60.40.2140">
    <property type="entry name" value="Beta-1,3-glucan-recognition protein, N-terminal domain"/>
    <property type="match status" value="1"/>
</dbReference>
<protein>
    <recommendedName>
        <fullName evidence="2">CBM39 domain-containing protein</fullName>
    </recommendedName>
</protein>
<feature type="chain" id="PRO_5043001840" description="CBM39 domain-containing protein" evidence="1">
    <location>
        <begin position="20"/>
        <end position="218"/>
    </location>
</feature>
<evidence type="ECO:0000313" key="4">
    <source>
        <dbReference type="Proteomes" id="UP001353858"/>
    </source>
</evidence>
<name>A0AAN7SSZ4_9COLE</name>
<evidence type="ECO:0000313" key="3">
    <source>
        <dbReference type="EMBL" id="KAK4886920.1"/>
    </source>
</evidence>
<organism evidence="3 4">
    <name type="scientific">Aquatica leii</name>
    <dbReference type="NCBI Taxonomy" id="1421715"/>
    <lineage>
        <taxon>Eukaryota</taxon>
        <taxon>Metazoa</taxon>
        <taxon>Ecdysozoa</taxon>
        <taxon>Arthropoda</taxon>
        <taxon>Hexapoda</taxon>
        <taxon>Insecta</taxon>
        <taxon>Pterygota</taxon>
        <taxon>Neoptera</taxon>
        <taxon>Endopterygota</taxon>
        <taxon>Coleoptera</taxon>
        <taxon>Polyphaga</taxon>
        <taxon>Elateriformia</taxon>
        <taxon>Elateroidea</taxon>
        <taxon>Lampyridae</taxon>
        <taxon>Luciolinae</taxon>
        <taxon>Aquatica</taxon>
    </lineage>
</organism>
<accession>A0AAN7SSZ4</accession>
<proteinExistence type="predicted"/>
<keyword evidence="1" id="KW-0732">Signal</keyword>
<dbReference type="PROSITE" id="PS51969">
    <property type="entry name" value="CBM39"/>
    <property type="match status" value="1"/>
</dbReference>
<evidence type="ECO:0000256" key="1">
    <source>
        <dbReference type="SAM" id="SignalP"/>
    </source>
</evidence>
<feature type="domain" description="CBM39" evidence="2">
    <location>
        <begin position="24"/>
        <end position="123"/>
    </location>
</feature>
<keyword evidence="4" id="KW-1185">Reference proteome</keyword>
<dbReference type="AlphaFoldDB" id="A0AAN7SSZ4"/>
<dbReference type="InterPro" id="IPR043030">
    <property type="entry name" value="BGBP_N_sf"/>
</dbReference>